<dbReference type="SUPFAM" id="SSF56219">
    <property type="entry name" value="DNase I-like"/>
    <property type="match status" value="1"/>
</dbReference>
<reference evidence="2" key="1">
    <citation type="submission" date="2009-01" db="EMBL/GenBank/DDBJ databases">
        <title>Complete sequence of plasmid1 Cyanothece sp. PCC 7425.</title>
        <authorList>
            <consortium name="US DOE Joint Genome Institute"/>
            <person name="Lucas S."/>
            <person name="Copeland A."/>
            <person name="Lapidus A."/>
            <person name="Glavina del Rio T."/>
            <person name="Dalin E."/>
            <person name="Tice H."/>
            <person name="Bruce D."/>
            <person name="Goodwin L."/>
            <person name="Pitluck S."/>
            <person name="Sims D."/>
            <person name="Meineke L."/>
            <person name="Brettin T."/>
            <person name="Detter J.C."/>
            <person name="Han C."/>
            <person name="Larimer F."/>
            <person name="Land M."/>
            <person name="Hauser L."/>
            <person name="Kyrpides N."/>
            <person name="Ovchinnikova G."/>
            <person name="Liberton M."/>
            <person name="Stoeckel J."/>
            <person name="Banerjee A."/>
            <person name="Singh A."/>
            <person name="Page L."/>
            <person name="Sato H."/>
            <person name="Zhao L."/>
            <person name="Sherman L."/>
            <person name="Pakrasi H."/>
            <person name="Richardson P."/>
        </authorList>
    </citation>
    <scope>NUCLEOTIDE SEQUENCE</scope>
    <source>
        <strain evidence="2">PCC 7425</strain>
        <plasmid evidence="2">pP742501</plasmid>
    </source>
</reference>
<keyword evidence="2" id="KW-0269">Exonuclease</keyword>
<dbReference type="Gene3D" id="3.60.10.10">
    <property type="entry name" value="Endonuclease/exonuclease/phosphatase"/>
    <property type="match status" value="1"/>
</dbReference>
<evidence type="ECO:0000259" key="1">
    <source>
        <dbReference type="Pfam" id="PF03372"/>
    </source>
</evidence>
<protein>
    <submittedName>
        <fullName evidence="2">Endonuclease/exonuclease/phosphatase</fullName>
    </submittedName>
</protein>
<feature type="domain" description="Endonuclease/exonuclease/phosphatase" evidence="1">
    <location>
        <begin position="8"/>
        <end position="312"/>
    </location>
</feature>
<dbReference type="InterPro" id="IPR036691">
    <property type="entry name" value="Endo/exonu/phosph_ase_sf"/>
</dbReference>
<name>B8HYY3_CYAP4</name>
<dbReference type="EMBL" id="CP001345">
    <property type="protein sequence ID" value="ACL47631.1"/>
    <property type="molecule type" value="Genomic_DNA"/>
</dbReference>
<dbReference type="KEGG" id="cyn:Cyan7425_5372"/>
<keyword evidence="2" id="KW-0540">Nuclease</keyword>
<dbReference type="GO" id="GO:0004519">
    <property type="term" value="F:endonuclease activity"/>
    <property type="evidence" value="ECO:0007669"/>
    <property type="project" value="UniProtKB-KW"/>
</dbReference>
<gene>
    <name evidence="2" type="ordered locus">Cyan7425_5372</name>
</gene>
<keyword evidence="2" id="KW-0255">Endonuclease</keyword>
<dbReference type="PANTHER" id="PTHR42834:SF1">
    <property type="entry name" value="ENDONUCLEASE_EXONUCLEASE_PHOSPHATASE FAMILY PROTEIN (AFU_ORTHOLOGUE AFUA_3G09210)"/>
    <property type="match status" value="1"/>
</dbReference>
<accession>B8HYY3</accession>
<geneLocation type="plasmid" evidence="2">
    <name>pP742501</name>
</geneLocation>
<dbReference type="AlphaFoldDB" id="B8HYY3"/>
<organism evidence="2">
    <name type="scientific">Cyanothece sp. (strain PCC 7425 / ATCC 29141)</name>
    <dbReference type="NCBI Taxonomy" id="395961"/>
    <lineage>
        <taxon>Bacteria</taxon>
        <taxon>Bacillati</taxon>
        <taxon>Cyanobacteriota</taxon>
        <taxon>Cyanophyceae</taxon>
        <taxon>Gomontiellales</taxon>
        <taxon>Cyanothecaceae</taxon>
        <taxon>Cyanothece</taxon>
    </lineage>
</organism>
<dbReference type="PANTHER" id="PTHR42834">
    <property type="entry name" value="ENDONUCLEASE/EXONUCLEASE/PHOSPHATASE FAMILY PROTEIN (AFU_ORTHOLOGUE AFUA_3G09210)"/>
    <property type="match status" value="1"/>
</dbReference>
<dbReference type="GO" id="GO:0004527">
    <property type="term" value="F:exonuclease activity"/>
    <property type="evidence" value="ECO:0007669"/>
    <property type="project" value="UniProtKB-KW"/>
</dbReference>
<dbReference type="InterPro" id="IPR005135">
    <property type="entry name" value="Endo/exonuclease/phosphatase"/>
</dbReference>
<keyword evidence="2" id="KW-0378">Hydrolase</keyword>
<dbReference type="Pfam" id="PF03372">
    <property type="entry name" value="Exo_endo_phos"/>
    <property type="match status" value="1"/>
</dbReference>
<sequence>MAKSFRIATFNVENLLHPGVFFAGRPNDRPYQPELYKEKIDWIVRILKEGNVDLVGLQELFSETALKDIAEQAGFPHSYAPDLLNGANIATREDGKQEARGPFVGLLSKFPIVDRKSIVDFPGETKGIEIEAGESTTEVKKLPIIRFLRPVIQANVQLNSDVIATVFVAHLKSKNPQFLDSEDGRRNDPIVKAAGKTRSLIIRAAESVALRKMVVDATQNNNQPVLLFGDLNDDLPAVTTEIIVGDEPYRFAKPEDKKIEWDRLLYSVHDLEEQESYRNVSYTHIFNGRYELLDHIFVSQEFFHRNPESIAVVRSTRIFNDHLQDERRVVNPDRGLSSRSDHGIPVTEIEWR</sequence>
<keyword evidence="2" id="KW-0614">Plasmid</keyword>
<dbReference type="HOGENOM" id="CLU_056923_0_0_3"/>
<proteinExistence type="predicted"/>
<evidence type="ECO:0000313" key="2">
    <source>
        <dbReference type="EMBL" id="ACL47631.1"/>
    </source>
</evidence>